<evidence type="ECO:0000256" key="1">
    <source>
        <dbReference type="SAM" id="Coils"/>
    </source>
</evidence>
<dbReference type="EMBL" id="BMAO01005851">
    <property type="protein sequence ID" value="GFR04341.1"/>
    <property type="molecule type" value="Genomic_DNA"/>
</dbReference>
<sequence length="551" mass="63592">MENRSLALRYLSDAVSMDSSGNYQVAFAKYLQSLNVLSLYLNEMFASFGFQKMLERNKEVKQVLSMIHECSDRMTAIVDGGKKESPKNTIPKKNSVSNVQQCSDFTNTYSKKFPAFEKLENDNMALIKRYQWRFEKATDKNAKANLKLELERQLIENDLIAKKKYNELLKFSSLVINIFLNSFVLAVKKLQKERVRLMENEMKKLLESKQNLNEKQKEKQELYVSVLQYTKTETWPCTWKLNYLEMTSTEAAEKIFLKTVRCSRHPLAQWLLVMQTNIKREIDTMLKRNSIYQALLPECPLIMEEDELSVTENSEEFLINSSKAGAVQISKIFLLSLKEFLGSISLEITNTIENILEIFYLIYKSLLPDDSEEICHRLIENHILDPIWPNIFILFRILNLPSEYKILETMIAHRNSDPKKFGFSSKEDIGSEVYANSILLLQRLTNSNSMTEKLGCIVDVAKTICGNFSSSQTSPNHRRLGADDLIPLLCYVIVKSGLPQLSSECLAIEQLFDMKYMFGEEGYALSSFLTALKYIEIRKIIDEEQSGDDQN</sequence>
<keyword evidence="1" id="KW-0175">Coiled coil</keyword>
<dbReference type="SUPFAM" id="SSF109993">
    <property type="entry name" value="VPS9 domain"/>
    <property type="match status" value="1"/>
</dbReference>
<dbReference type="Pfam" id="PF02204">
    <property type="entry name" value="VPS9"/>
    <property type="match status" value="1"/>
</dbReference>
<protein>
    <submittedName>
        <fullName evidence="3">VPS9 domain-containing protein 1</fullName>
    </submittedName>
</protein>
<keyword evidence="4" id="KW-1185">Reference proteome</keyword>
<dbReference type="SMART" id="SM00167">
    <property type="entry name" value="VPS9"/>
    <property type="match status" value="1"/>
</dbReference>
<dbReference type="GO" id="GO:0030139">
    <property type="term" value="C:endocytic vesicle"/>
    <property type="evidence" value="ECO:0007669"/>
    <property type="project" value="TreeGrafter"/>
</dbReference>
<dbReference type="Proteomes" id="UP000887116">
    <property type="component" value="Unassembled WGS sequence"/>
</dbReference>
<comment type="caution">
    <text evidence="3">The sequence shown here is derived from an EMBL/GenBank/DDBJ whole genome shotgun (WGS) entry which is preliminary data.</text>
</comment>
<dbReference type="InterPro" id="IPR003123">
    <property type="entry name" value="VPS9"/>
</dbReference>
<feature type="domain" description="VPS9" evidence="2">
    <location>
        <begin position="400"/>
        <end position="544"/>
    </location>
</feature>
<dbReference type="GO" id="GO:0005085">
    <property type="term" value="F:guanyl-nucleotide exchange factor activity"/>
    <property type="evidence" value="ECO:0007669"/>
    <property type="project" value="InterPro"/>
</dbReference>
<dbReference type="GO" id="GO:0016192">
    <property type="term" value="P:vesicle-mediated transport"/>
    <property type="evidence" value="ECO:0007669"/>
    <property type="project" value="InterPro"/>
</dbReference>
<evidence type="ECO:0000313" key="4">
    <source>
        <dbReference type="Proteomes" id="UP000887116"/>
    </source>
</evidence>
<dbReference type="InterPro" id="IPR045046">
    <property type="entry name" value="Vps9-like"/>
</dbReference>
<evidence type="ECO:0000313" key="3">
    <source>
        <dbReference type="EMBL" id="GFR04341.1"/>
    </source>
</evidence>
<dbReference type="SUPFAM" id="SSF116846">
    <property type="entry name" value="MIT domain"/>
    <property type="match status" value="1"/>
</dbReference>
<dbReference type="AlphaFoldDB" id="A0A8X6JF92"/>
<gene>
    <name evidence="3" type="primary">Vps9d1</name>
    <name evidence="3" type="ORF">TNCT_714331</name>
</gene>
<dbReference type="PANTHER" id="PTHR23101">
    <property type="entry name" value="RAB GDP/GTP EXCHANGE FACTOR"/>
    <property type="match status" value="1"/>
</dbReference>
<name>A0A8X6JF92_TRICU</name>
<feature type="coiled-coil region" evidence="1">
    <location>
        <begin position="188"/>
        <end position="222"/>
    </location>
</feature>
<dbReference type="GO" id="GO:0031267">
    <property type="term" value="F:small GTPase binding"/>
    <property type="evidence" value="ECO:0007669"/>
    <property type="project" value="TreeGrafter"/>
</dbReference>
<accession>A0A8X6JF92</accession>
<evidence type="ECO:0000259" key="2">
    <source>
        <dbReference type="PROSITE" id="PS51205"/>
    </source>
</evidence>
<organism evidence="3 4">
    <name type="scientific">Trichonephila clavata</name>
    <name type="common">Joro spider</name>
    <name type="synonym">Nephila clavata</name>
    <dbReference type="NCBI Taxonomy" id="2740835"/>
    <lineage>
        <taxon>Eukaryota</taxon>
        <taxon>Metazoa</taxon>
        <taxon>Ecdysozoa</taxon>
        <taxon>Arthropoda</taxon>
        <taxon>Chelicerata</taxon>
        <taxon>Arachnida</taxon>
        <taxon>Araneae</taxon>
        <taxon>Araneomorphae</taxon>
        <taxon>Entelegynae</taxon>
        <taxon>Araneoidea</taxon>
        <taxon>Nephilidae</taxon>
        <taxon>Trichonephila</taxon>
    </lineage>
</organism>
<dbReference type="Gene3D" id="1.20.1050.80">
    <property type="entry name" value="VPS9 domain"/>
    <property type="match status" value="1"/>
</dbReference>
<dbReference type="InterPro" id="IPR037191">
    <property type="entry name" value="VPS9_dom_sf"/>
</dbReference>
<dbReference type="InterPro" id="IPR036181">
    <property type="entry name" value="MIT_dom_sf"/>
</dbReference>
<dbReference type="OrthoDB" id="10264848at2759"/>
<dbReference type="GO" id="GO:0005829">
    <property type="term" value="C:cytosol"/>
    <property type="evidence" value="ECO:0007669"/>
    <property type="project" value="TreeGrafter"/>
</dbReference>
<dbReference type="PROSITE" id="PS51205">
    <property type="entry name" value="VPS9"/>
    <property type="match status" value="1"/>
</dbReference>
<dbReference type="PANTHER" id="PTHR23101:SF98">
    <property type="entry name" value="VPS9 DOMAIN-CONTAINING PROTEIN 1"/>
    <property type="match status" value="1"/>
</dbReference>
<reference evidence="3" key="1">
    <citation type="submission" date="2020-07" db="EMBL/GenBank/DDBJ databases">
        <title>Multicomponent nature underlies the extraordinary mechanical properties of spider dragline silk.</title>
        <authorList>
            <person name="Kono N."/>
            <person name="Nakamura H."/>
            <person name="Mori M."/>
            <person name="Yoshida Y."/>
            <person name="Ohtoshi R."/>
            <person name="Malay A.D."/>
            <person name="Moran D.A.P."/>
            <person name="Tomita M."/>
            <person name="Numata K."/>
            <person name="Arakawa K."/>
        </authorList>
    </citation>
    <scope>NUCLEOTIDE SEQUENCE</scope>
</reference>
<proteinExistence type="predicted"/>